<dbReference type="SUPFAM" id="SSF53822">
    <property type="entry name" value="Periplasmic binding protein-like I"/>
    <property type="match status" value="1"/>
</dbReference>
<dbReference type="Pfam" id="PF00356">
    <property type="entry name" value="LacI"/>
    <property type="match status" value="1"/>
</dbReference>
<gene>
    <name evidence="5" type="ORF">BW34_01639</name>
</gene>
<dbReference type="InterPro" id="IPR010982">
    <property type="entry name" value="Lambda_DNA-bd_dom_sf"/>
</dbReference>
<protein>
    <submittedName>
        <fullName evidence="5">Transcriptional regulator</fullName>
    </submittedName>
</protein>
<feature type="domain" description="HTH lacI-type" evidence="4">
    <location>
        <begin position="6"/>
        <end position="61"/>
    </location>
</feature>
<keyword evidence="3" id="KW-0804">Transcription</keyword>
<dbReference type="Proteomes" id="UP000024001">
    <property type="component" value="Unassembled WGS sequence"/>
</dbReference>
<keyword evidence="1" id="KW-0805">Transcription regulation</keyword>
<dbReference type="PROSITE" id="PS50932">
    <property type="entry name" value="HTH_LACI_2"/>
    <property type="match status" value="1"/>
</dbReference>
<dbReference type="Pfam" id="PF13377">
    <property type="entry name" value="Peripla_BP_3"/>
    <property type="match status" value="1"/>
</dbReference>
<accession>A0A031FVK9</accession>
<dbReference type="CDD" id="cd06279">
    <property type="entry name" value="PBP1_LacI-like"/>
    <property type="match status" value="1"/>
</dbReference>
<reference evidence="5 6" key="1">
    <citation type="submission" date="2014-03" db="EMBL/GenBank/DDBJ databases">
        <title>Draft Genome Sequences of 13 Willow Endophytes.</title>
        <authorList>
            <person name="Gan H.Y."/>
            <person name="Gan H.M."/>
            <person name="Savka M.A."/>
            <person name="Hudson A.O."/>
        </authorList>
    </citation>
    <scope>NUCLEOTIDE SEQUENCE [LARGE SCALE GENOMIC DNA]</scope>
    <source>
        <strain evidence="5 6">RIT293</strain>
    </source>
</reference>
<dbReference type="InterPro" id="IPR046335">
    <property type="entry name" value="LacI/GalR-like_sensor"/>
</dbReference>
<evidence type="ECO:0000256" key="3">
    <source>
        <dbReference type="ARBA" id="ARBA00023163"/>
    </source>
</evidence>
<keyword evidence="6" id="KW-1185">Reference proteome</keyword>
<dbReference type="RefSeq" id="WP_036311171.1">
    <property type="nucleotide sequence ID" value="NZ_JFYO01000005.1"/>
</dbReference>
<name>A0A031FVK9_9MICO</name>
<dbReference type="PANTHER" id="PTHR30146:SF138">
    <property type="entry name" value="TRANSCRIPTIONAL REGULATORY PROTEIN"/>
    <property type="match status" value="1"/>
</dbReference>
<dbReference type="CDD" id="cd01392">
    <property type="entry name" value="HTH_LacI"/>
    <property type="match status" value="1"/>
</dbReference>
<dbReference type="Gene3D" id="1.10.260.40">
    <property type="entry name" value="lambda repressor-like DNA-binding domains"/>
    <property type="match status" value="1"/>
</dbReference>
<dbReference type="eggNOG" id="COG1609">
    <property type="taxonomic scope" value="Bacteria"/>
</dbReference>
<dbReference type="GO" id="GO:0000976">
    <property type="term" value="F:transcription cis-regulatory region binding"/>
    <property type="evidence" value="ECO:0007669"/>
    <property type="project" value="TreeGrafter"/>
</dbReference>
<dbReference type="GO" id="GO:0003700">
    <property type="term" value="F:DNA-binding transcription factor activity"/>
    <property type="evidence" value="ECO:0007669"/>
    <property type="project" value="TreeGrafter"/>
</dbReference>
<keyword evidence="2" id="KW-0238">DNA-binding</keyword>
<dbReference type="AlphaFoldDB" id="A0A031FVK9"/>
<evidence type="ECO:0000256" key="1">
    <source>
        <dbReference type="ARBA" id="ARBA00023015"/>
    </source>
</evidence>
<comment type="caution">
    <text evidence="5">The sequence shown here is derived from an EMBL/GenBank/DDBJ whole genome shotgun (WGS) entry which is preliminary data.</text>
</comment>
<dbReference type="PATRIC" id="fig|273677.3.peg.1622"/>
<dbReference type="InterPro" id="IPR028082">
    <property type="entry name" value="Peripla_BP_I"/>
</dbReference>
<evidence type="ECO:0000259" key="4">
    <source>
        <dbReference type="PROSITE" id="PS50932"/>
    </source>
</evidence>
<sequence length="346" mass="35634">MSSRRATISDVARQAGVSASTASVVFSGKVAVSDATRAKVMAAADALGYTGPDPRAASLRTGRAGVVAVLFRERLGTAFRDPVTTAMMDGLSDAIGPIGAGILLLNEDGPAETAPTLTTAPLDAAILLGCNEILQSSIDILRRRGIPVVVIEGDAGPDVPRVLLDNVEAQRTAAEHLRSLGHEDVALVTLTKDAARPRGFIDDPAQITVEVTRDRVRGAREVFPDAPAYAVGASSIDEGLAAGRVLLSGRRPTAIIAQSDLLAAGVIRAAEEAGLRVPEDLSVTGFDGITVDGLAPYALTTLAQDAIAKGRAAGEAVVAMLEGREPASLTLTCTFRRGNTTAPVSV</sequence>
<dbReference type="SUPFAM" id="SSF47413">
    <property type="entry name" value="lambda repressor-like DNA-binding domains"/>
    <property type="match status" value="1"/>
</dbReference>
<organism evidence="5 6">
    <name type="scientific">Microbacterium oleivorans</name>
    <dbReference type="NCBI Taxonomy" id="273677"/>
    <lineage>
        <taxon>Bacteria</taxon>
        <taxon>Bacillati</taxon>
        <taxon>Actinomycetota</taxon>
        <taxon>Actinomycetes</taxon>
        <taxon>Micrococcales</taxon>
        <taxon>Microbacteriaceae</taxon>
        <taxon>Microbacterium</taxon>
    </lineage>
</organism>
<dbReference type="EMBL" id="JFYO01000005">
    <property type="protein sequence ID" value="EZP27650.1"/>
    <property type="molecule type" value="Genomic_DNA"/>
</dbReference>
<dbReference type="Gene3D" id="3.40.50.2300">
    <property type="match status" value="2"/>
</dbReference>
<dbReference type="OrthoDB" id="5171752at2"/>
<dbReference type="InterPro" id="IPR000843">
    <property type="entry name" value="HTH_LacI"/>
</dbReference>
<dbReference type="SMART" id="SM00354">
    <property type="entry name" value="HTH_LACI"/>
    <property type="match status" value="1"/>
</dbReference>
<evidence type="ECO:0000313" key="5">
    <source>
        <dbReference type="EMBL" id="EZP27650.1"/>
    </source>
</evidence>
<dbReference type="PANTHER" id="PTHR30146">
    <property type="entry name" value="LACI-RELATED TRANSCRIPTIONAL REPRESSOR"/>
    <property type="match status" value="1"/>
</dbReference>
<evidence type="ECO:0000313" key="6">
    <source>
        <dbReference type="Proteomes" id="UP000024001"/>
    </source>
</evidence>
<proteinExistence type="predicted"/>
<evidence type="ECO:0000256" key="2">
    <source>
        <dbReference type="ARBA" id="ARBA00023125"/>
    </source>
</evidence>